<sequence length="332" mass="37665">MPYTEEIHQSIMDLAEQQKKAVSTSHNLYHSFREDRYKFSYEIDHNSHLDVLREQNIFLDNNQFFVYLKYNGENSNDLKLHIPLKQGAENGLLVANIINQLNIGIVGAIKAVNPNIGNLSVSIDEESKLRATTGAAITIYFKDNATSEEIAQAIYHINQRLEEVDRLHPINCGKTANSDKKISPFVSVTIDKDGGFYIDASTSKGVEARQQLLSKSIQLKQIEKILPLCKTLEKIDGYISNREKLDTYTSKFSQFKFLYSAIITPFTKTQKLDAANALRKVILGNATADTLIKHLDALNERNSNLKKVFDFVMKEHPQLSDDLRANERCIKP</sequence>
<comment type="caution">
    <text evidence="2">The sequence shown here is derived from an EMBL/GenBank/DDBJ whole genome shotgun (WGS) entry which is preliminary data.</text>
</comment>
<evidence type="ECO:0000256" key="1">
    <source>
        <dbReference type="SAM" id="Coils"/>
    </source>
</evidence>
<dbReference type="EMBL" id="LNYU01000024">
    <property type="protein sequence ID" value="KTD63570.1"/>
    <property type="molecule type" value="Genomic_DNA"/>
</dbReference>
<accession>A0A0W0Z377</accession>
<evidence type="ECO:0000313" key="3">
    <source>
        <dbReference type="Proteomes" id="UP000054703"/>
    </source>
</evidence>
<proteinExistence type="predicted"/>
<keyword evidence="3" id="KW-1185">Reference proteome</keyword>
<keyword evidence="1" id="KW-0175">Coiled coil</keyword>
<dbReference type="AlphaFoldDB" id="A0A0W0Z377"/>
<reference evidence="2 3" key="1">
    <citation type="submission" date="2015-11" db="EMBL/GenBank/DDBJ databases">
        <title>Genomic analysis of 38 Legionella species identifies large and diverse effector repertoires.</title>
        <authorList>
            <person name="Burstein D."/>
            <person name="Amaro F."/>
            <person name="Zusman T."/>
            <person name="Lifshitz Z."/>
            <person name="Cohen O."/>
            <person name="Gilbert J.A."/>
            <person name="Pupko T."/>
            <person name="Shuman H.A."/>
            <person name="Segal G."/>
        </authorList>
    </citation>
    <scope>NUCLEOTIDE SEQUENCE [LARGE SCALE GENOMIC DNA]</scope>
    <source>
        <strain evidence="2 3">SC-63-C7</strain>
    </source>
</reference>
<evidence type="ECO:0000313" key="2">
    <source>
        <dbReference type="EMBL" id="KTD63570.1"/>
    </source>
</evidence>
<dbReference type="STRING" id="45074.Lsan_1003"/>
<dbReference type="Proteomes" id="UP000054703">
    <property type="component" value="Unassembled WGS sequence"/>
</dbReference>
<gene>
    <name evidence="2" type="ORF">Lsan_1003</name>
</gene>
<dbReference type="PATRIC" id="fig|45074.5.peg.1061"/>
<organism evidence="2 3">
    <name type="scientific">Legionella santicrucis</name>
    <dbReference type="NCBI Taxonomy" id="45074"/>
    <lineage>
        <taxon>Bacteria</taxon>
        <taxon>Pseudomonadati</taxon>
        <taxon>Pseudomonadota</taxon>
        <taxon>Gammaproteobacteria</taxon>
        <taxon>Legionellales</taxon>
        <taxon>Legionellaceae</taxon>
        <taxon>Legionella</taxon>
    </lineage>
</organism>
<feature type="coiled-coil region" evidence="1">
    <location>
        <begin position="288"/>
        <end position="315"/>
    </location>
</feature>
<protein>
    <submittedName>
        <fullName evidence="2">Uncharacterized protein</fullName>
    </submittedName>
</protein>
<name>A0A0W0Z377_9GAMM</name>